<dbReference type="Pfam" id="PF02458">
    <property type="entry name" value="Transferase"/>
    <property type="match status" value="1"/>
</dbReference>
<dbReference type="Gene3D" id="3.30.559.10">
    <property type="entry name" value="Chloramphenicol acetyltransferase-like domain"/>
    <property type="match status" value="2"/>
</dbReference>
<dbReference type="EMBL" id="BKCP01003335">
    <property type="protein sequence ID" value="GER28829.1"/>
    <property type="molecule type" value="Genomic_DNA"/>
</dbReference>
<dbReference type="PANTHER" id="PTHR31642">
    <property type="entry name" value="TRICHOTHECENE 3-O-ACETYLTRANSFERASE"/>
    <property type="match status" value="1"/>
</dbReference>
<comment type="similarity">
    <text evidence="1">Belongs to the plant acyltransferase family.</text>
</comment>
<keyword evidence="2" id="KW-0808">Transferase</keyword>
<dbReference type="OrthoDB" id="671439at2759"/>
<evidence type="ECO:0000313" key="3">
    <source>
        <dbReference type="Proteomes" id="UP000325081"/>
    </source>
</evidence>
<organism evidence="2 3">
    <name type="scientific">Striga asiatica</name>
    <name type="common">Asiatic witchweed</name>
    <name type="synonym">Buchnera asiatica</name>
    <dbReference type="NCBI Taxonomy" id="4170"/>
    <lineage>
        <taxon>Eukaryota</taxon>
        <taxon>Viridiplantae</taxon>
        <taxon>Streptophyta</taxon>
        <taxon>Embryophyta</taxon>
        <taxon>Tracheophyta</taxon>
        <taxon>Spermatophyta</taxon>
        <taxon>Magnoliopsida</taxon>
        <taxon>eudicotyledons</taxon>
        <taxon>Gunneridae</taxon>
        <taxon>Pentapetalae</taxon>
        <taxon>asterids</taxon>
        <taxon>lamiids</taxon>
        <taxon>Lamiales</taxon>
        <taxon>Orobanchaceae</taxon>
        <taxon>Buchnereae</taxon>
        <taxon>Striga</taxon>
    </lineage>
</organism>
<protein>
    <submittedName>
        <fullName evidence="2">HXXXD-type acyl-transferase family protein</fullName>
    </submittedName>
</protein>
<evidence type="ECO:0000313" key="2">
    <source>
        <dbReference type="EMBL" id="GER28829.1"/>
    </source>
</evidence>
<evidence type="ECO:0000256" key="1">
    <source>
        <dbReference type="ARBA" id="ARBA00009861"/>
    </source>
</evidence>
<sequence>MGDLHQAPQEPIIQDLKVTIQDSSLIIPPHQTHDNQKSIFLSNIDQVLNFHVQTLHFFQANPNFPPESVVASLKNGLEKLMAGPYDFLAGRLKPNHQTGRLEIECNGLGAGFVVATSEYSLDEIGDLVYPNPGFMQLIVPGLEKFNDQPLAVFQVTSFKCGSFALGVSTNHILFDGTSVKTFFQNLASQSLPDSDQPLAAIPCNHRRLLAARSPPRVTFPHPELKKLDLNEQNNTPPVFNCSQDNLDFRVFRLSPDDISRLKTKAGPTKATGFNAVAALVWRCKALSSSSSTPSSHDRESIILFAVDIRQRLVPPLPASYCGNAVLSAHASARCSKLADEPFGETVRRVAEGAARMTDEYARSVIDWGELNKGFPHGEFMISSWWRLGFDEVAYPWGKAKYSCPVVYLRKDIVLLFPEMRGDGGSCGGGGVNVLAALPPYEMEKFSVLFHEYVSG</sequence>
<reference evidence="3" key="1">
    <citation type="journal article" date="2019" name="Curr. Biol.">
        <title>Genome Sequence of Striga asiatica Provides Insight into the Evolution of Plant Parasitism.</title>
        <authorList>
            <person name="Yoshida S."/>
            <person name="Kim S."/>
            <person name="Wafula E.K."/>
            <person name="Tanskanen J."/>
            <person name="Kim Y.M."/>
            <person name="Honaas L."/>
            <person name="Yang Z."/>
            <person name="Spallek T."/>
            <person name="Conn C.E."/>
            <person name="Ichihashi Y."/>
            <person name="Cheong K."/>
            <person name="Cui S."/>
            <person name="Der J.P."/>
            <person name="Gundlach H."/>
            <person name="Jiao Y."/>
            <person name="Hori C."/>
            <person name="Ishida J.K."/>
            <person name="Kasahara H."/>
            <person name="Kiba T."/>
            <person name="Kim M.S."/>
            <person name="Koo N."/>
            <person name="Laohavisit A."/>
            <person name="Lee Y.H."/>
            <person name="Lumba S."/>
            <person name="McCourt P."/>
            <person name="Mortimer J.C."/>
            <person name="Mutuku J.M."/>
            <person name="Nomura T."/>
            <person name="Sasaki-Sekimoto Y."/>
            <person name="Seto Y."/>
            <person name="Wang Y."/>
            <person name="Wakatake T."/>
            <person name="Sakakibara H."/>
            <person name="Demura T."/>
            <person name="Yamaguchi S."/>
            <person name="Yoneyama K."/>
            <person name="Manabe R.I."/>
            <person name="Nelson D.C."/>
            <person name="Schulman A.H."/>
            <person name="Timko M.P."/>
            <person name="dePamphilis C.W."/>
            <person name="Choi D."/>
            <person name="Shirasu K."/>
        </authorList>
    </citation>
    <scope>NUCLEOTIDE SEQUENCE [LARGE SCALE GENOMIC DNA]</scope>
    <source>
        <strain evidence="3">cv. UVA1</strain>
    </source>
</reference>
<dbReference type="Proteomes" id="UP000325081">
    <property type="component" value="Unassembled WGS sequence"/>
</dbReference>
<dbReference type="PANTHER" id="PTHR31642:SF189">
    <property type="entry name" value="ACYLTRANSFERASE GLAUCE"/>
    <property type="match status" value="1"/>
</dbReference>
<dbReference type="InterPro" id="IPR050317">
    <property type="entry name" value="Plant_Fungal_Acyltransferase"/>
</dbReference>
<name>A0A5A7P7S1_STRAF</name>
<dbReference type="AlphaFoldDB" id="A0A5A7P7S1"/>
<accession>A0A5A7P7S1</accession>
<gene>
    <name evidence="2" type="ORF">STAS_04651</name>
</gene>
<proteinExistence type="inferred from homology"/>
<dbReference type="SUPFAM" id="SSF52777">
    <property type="entry name" value="CoA-dependent acyltransferases"/>
    <property type="match status" value="1"/>
</dbReference>
<comment type="caution">
    <text evidence="2">The sequence shown here is derived from an EMBL/GenBank/DDBJ whole genome shotgun (WGS) entry which is preliminary data.</text>
</comment>
<dbReference type="InterPro" id="IPR023213">
    <property type="entry name" value="CAT-like_dom_sf"/>
</dbReference>
<keyword evidence="3" id="KW-1185">Reference proteome</keyword>
<dbReference type="GO" id="GO:0016747">
    <property type="term" value="F:acyltransferase activity, transferring groups other than amino-acyl groups"/>
    <property type="evidence" value="ECO:0007669"/>
    <property type="project" value="TreeGrafter"/>
</dbReference>